<sequence length="455" mass="49978">MSLPRAPLADAICFYDDLLQGDVLRRTHEQLQRTAERKGVTLGGRVLYRTLRPYFVTPPQHADIQRATYAVGQALEEVVRRAAVDAAFRESLCPQGWEELLVPVDGQRAGLATIGRLDGFVGPDGVIRFIEFNPYPGGPINSHSLGEAFDTSAVMEAFSKRYEVVRPATAPNLVTALTVLNGRAGRKGPPSLALFGPPGPDDADEEVVYQAYLKDHGCDLRIVTADDDWTYADGVLRAGDFPVDVITFISSIGFGGLVVGCGPDHPVMRAISDGAVNFMNGLFRSTMLRSKALFAEVSRMADEGAFGAEQDALLRRHLPWTRVVREGMTLREGARVDLLSYVAGHREHFVLKPAFDYGGRGVTLGWNTDADTWSATLKQALEETWVVQERIPLVKASYPVFDGGRVRHEELHSDINPFLWEENRPEGFLVRMAPGAMLNMSQGGSLGTLAVVRER</sequence>
<proteinExistence type="predicted"/>
<evidence type="ECO:0008006" key="3">
    <source>
        <dbReference type="Google" id="ProtNLM"/>
    </source>
</evidence>
<accession>A0A3A8NYW7</accession>
<gene>
    <name evidence="1" type="ORF">D7X12_05820</name>
</gene>
<dbReference type="RefSeq" id="WP_120624265.1">
    <property type="nucleotide sequence ID" value="NZ_RAWG01000024.1"/>
</dbReference>
<evidence type="ECO:0000313" key="2">
    <source>
        <dbReference type="Proteomes" id="UP000273405"/>
    </source>
</evidence>
<evidence type="ECO:0000313" key="1">
    <source>
        <dbReference type="EMBL" id="RKH46305.1"/>
    </source>
</evidence>
<dbReference type="EMBL" id="RAWG01000024">
    <property type="protein sequence ID" value="RKH46305.1"/>
    <property type="molecule type" value="Genomic_DNA"/>
</dbReference>
<reference evidence="2" key="1">
    <citation type="submission" date="2018-09" db="EMBL/GenBank/DDBJ databases">
        <authorList>
            <person name="Livingstone P.G."/>
            <person name="Whitworth D.E."/>
        </authorList>
    </citation>
    <scope>NUCLEOTIDE SEQUENCE [LARGE SCALE GENOMIC DNA]</scope>
    <source>
        <strain evidence="2">CA040B</strain>
    </source>
</reference>
<dbReference type="SUPFAM" id="SSF56059">
    <property type="entry name" value="Glutathione synthetase ATP-binding domain-like"/>
    <property type="match status" value="1"/>
</dbReference>
<keyword evidence="2" id="KW-1185">Reference proteome</keyword>
<name>A0A3A8NYW7_9BACT</name>
<dbReference type="Proteomes" id="UP000273405">
    <property type="component" value="Unassembled WGS sequence"/>
</dbReference>
<protein>
    <recommendedName>
        <fullName evidence="3">Circularly permuted type 2 ATP-grasp protein</fullName>
    </recommendedName>
</protein>
<comment type="caution">
    <text evidence="1">The sequence shown here is derived from an EMBL/GenBank/DDBJ whole genome shotgun (WGS) entry which is preliminary data.</text>
</comment>
<organism evidence="1 2">
    <name type="scientific">Corallococcus sicarius</name>
    <dbReference type="NCBI Taxonomy" id="2316726"/>
    <lineage>
        <taxon>Bacteria</taxon>
        <taxon>Pseudomonadati</taxon>
        <taxon>Myxococcota</taxon>
        <taxon>Myxococcia</taxon>
        <taxon>Myxococcales</taxon>
        <taxon>Cystobacterineae</taxon>
        <taxon>Myxococcaceae</taxon>
        <taxon>Corallococcus</taxon>
    </lineage>
</organism>
<dbReference type="AlphaFoldDB" id="A0A3A8NYW7"/>
<dbReference type="OrthoDB" id="9771802at2"/>